<feature type="domain" description="CBS" evidence="3">
    <location>
        <begin position="7"/>
        <end position="64"/>
    </location>
</feature>
<dbReference type="RefSeq" id="WP_169594053.1">
    <property type="nucleotide sequence ID" value="NZ_VCQU01000014.1"/>
</dbReference>
<proteinExistence type="predicted"/>
<dbReference type="AlphaFoldDB" id="A0A848KLF8"/>
<gene>
    <name evidence="4" type="ORF">FGL95_29155</name>
</gene>
<feature type="domain" description="CBS" evidence="3">
    <location>
        <begin position="68"/>
        <end position="125"/>
    </location>
</feature>
<dbReference type="SUPFAM" id="SSF54631">
    <property type="entry name" value="CBS-domain pair"/>
    <property type="match status" value="1"/>
</dbReference>
<protein>
    <submittedName>
        <fullName evidence="4">CBS domain-containing protein</fullName>
    </submittedName>
</protein>
<evidence type="ECO:0000313" key="5">
    <source>
        <dbReference type="Proteomes" id="UP000535543"/>
    </source>
</evidence>
<evidence type="ECO:0000313" key="4">
    <source>
        <dbReference type="EMBL" id="NMN99099.1"/>
    </source>
</evidence>
<dbReference type="Pfam" id="PF00571">
    <property type="entry name" value="CBS"/>
    <property type="match status" value="2"/>
</dbReference>
<dbReference type="InterPro" id="IPR000644">
    <property type="entry name" value="CBS_dom"/>
</dbReference>
<evidence type="ECO:0000256" key="1">
    <source>
        <dbReference type="ARBA" id="ARBA00023122"/>
    </source>
</evidence>
<dbReference type="InterPro" id="IPR046342">
    <property type="entry name" value="CBS_dom_sf"/>
</dbReference>
<dbReference type="EMBL" id="VCQU01000014">
    <property type="protein sequence ID" value="NMN99099.1"/>
    <property type="molecule type" value="Genomic_DNA"/>
</dbReference>
<evidence type="ECO:0000259" key="3">
    <source>
        <dbReference type="PROSITE" id="PS51371"/>
    </source>
</evidence>
<reference evidence="4 5" key="1">
    <citation type="submission" date="2019-05" db="EMBL/GenBank/DDBJ databases">
        <authorList>
            <person name="Lee S.D."/>
        </authorList>
    </citation>
    <scope>NUCLEOTIDE SEQUENCE [LARGE SCALE GENOMIC DNA]</scope>
    <source>
        <strain evidence="4 5">YC2-7</strain>
    </source>
</reference>
<dbReference type="SMART" id="SM00116">
    <property type="entry name" value="CBS"/>
    <property type="match status" value="2"/>
</dbReference>
<sequence>MRVSEVMQRPITVLRTSGKARDAAVMLAQLGYGALPVLDQDDRLVGMLTSGDVLRAGEIRDTTVGEVMSTPAVSVASDQDLAEVWKKLLPRGLRSLPVVDPDGRVVGMFSRGDALRIMLKPDEAIASGAQNLLDEYTGKRRWRVTVSEGAATIFGGFLDESERRIALALVRTVPGTRTATIAPASDSSCSQPALVTAEAVPKRHRKQAADVQAVTR</sequence>
<keyword evidence="1 2" id="KW-0129">CBS domain</keyword>
<dbReference type="PANTHER" id="PTHR43080">
    <property type="entry name" value="CBS DOMAIN-CONTAINING PROTEIN CBSX3, MITOCHONDRIAL"/>
    <property type="match status" value="1"/>
</dbReference>
<dbReference type="Proteomes" id="UP000535543">
    <property type="component" value="Unassembled WGS sequence"/>
</dbReference>
<organism evidence="4 5">
    <name type="scientific">Antrihabitans stalactiti</name>
    <dbReference type="NCBI Taxonomy" id="2584121"/>
    <lineage>
        <taxon>Bacteria</taxon>
        <taxon>Bacillati</taxon>
        <taxon>Actinomycetota</taxon>
        <taxon>Actinomycetes</taxon>
        <taxon>Mycobacteriales</taxon>
        <taxon>Nocardiaceae</taxon>
        <taxon>Antrihabitans</taxon>
    </lineage>
</organism>
<dbReference type="Gene3D" id="3.10.580.10">
    <property type="entry name" value="CBS-domain"/>
    <property type="match status" value="1"/>
</dbReference>
<dbReference type="CDD" id="cd02205">
    <property type="entry name" value="CBS_pair_SF"/>
    <property type="match status" value="1"/>
</dbReference>
<dbReference type="PANTHER" id="PTHR43080:SF2">
    <property type="entry name" value="CBS DOMAIN-CONTAINING PROTEIN"/>
    <property type="match status" value="1"/>
</dbReference>
<comment type="caution">
    <text evidence="4">The sequence shown here is derived from an EMBL/GenBank/DDBJ whole genome shotgun (WGS) entry which is preliminary data.</text>
</comment>
<accession>A0A848KLF8</accession>
<reference evidence="4 5" key="2">
    <citation type="submission" date="2020-06" db="EMBL/GenBank/DDBJ databases">
        <title>Antribacter stalactiti gen. nov., sp. nov., a new member of the family Nacardiaceae isolated from a cave.</title>
        <authorList>
            <person name="Kim I.S."/>
        </authorList>
    </citation>
    <scope>NUCLEOTIDE SEQUENCE [LARGE SCALE GENOMIC DNA]</scope>
    <source>
        <strain evidence="4 5">YC2-7</strain>
    </source>
</reference>
<name>A0A848KLF8_9NOCA</name>
<dbReference type="InterPro" id="IPR051257">
    <property type="entry name" value="Diverse_CBS-Domain"/>
</dbReference>
<dbReference type="PROSITE" id="PS51371">
    <property type="entry name" value="CBS"/>
    <property type="match status" value="2"/>
</dbReference>
<evidence type="ECO:0000256" key="2">
    <source>
        <dbReference type="PROSITE-ProRule" id="PRU00703"/>
    </source>
</evidence>
<keyword evidence="5" id="KW-1185">Reference proteome</keyword>